<evidence type="ECO:0000256" key="6">
    <source>
        <dbReference type="ARBA" id="ARBA00022741"/>
    </source>
</evidence>
<dbReference type="InterPro" id="IPR002934">
    <property type="entry name" value="Polymerase_NTP_transf_dom"/>
</dbReference>
<accession>A0A1E3XCZ9</accession>
<evidence type="ECO:0000313" key="12">
    <source>
        <dbReference type="Proteomes" id="UP000094056"/>
    </source>
</evidence>
<organism evidence="11 12">
    <name type="scientific">Candidatus Scalindua rubra</name>
    <dbReference type="NCBI Taxonomy" id="1872076"/>
    <lineage>
        <taxon>Bacteria</taxon>
        <taxon>Pseudomonadati</taxon>
        <taxon>Planctomycetota</taxon>
        <taxon>Candidatus Brocadiia</taxon>
        <taxon>Candidatus Brocadiales</taxon>
        <taxon>Candidatus Scalinduaceae</taxon>
        <taxon>Candidatus Scalindua</taxon>
    </lineage>
</organism>
<dbReference type="GO" id="GO:0016779">
    <property type="term" value="F:nucleotidyltransferase activity"/>
    <property type="evidence" value="ECO:0007669"/>
    <property type="project" value="UniProtKB-KW"/>
</dbReference>
<dbReference type="Pfam" id="PF01909">
    <property type="entry name" value="NTP_transf_2"/>
    <property type="match status" value="1"/>
</dbReference>
<evidence type="ECO:0000313" key="11">
    <source>
        <dbReference type="EMBL" id="ODS33468.1"/>
    </source>
</evidence>
<dbReference type="EMBL" id="MAYW01000027">
    <property type="protein sequence ID" value="ODS33468.1"/>
    <property type="molecule type" value="Genomic_DNA"/>
</dbReference>
<dbReference type="PANTHER" id="PTHR33571">
    <property type="entry name" value="SSL8005 PROTEIN"/>
    <property type="match status" value="1"/>
</dbReference>
<keyword evidence="6" id="KW-0547">Nucleotide-binding</keyword>
<dbReference type="GO" id="GO:0046872">
    <property type="term" value="F:metal ion binding"/>
    <property type="evidence" value="ECO:0007669"/>
    <property type="project" value="UniProtKB-KW"/>
</dbReference>
<dbReference type="SUPFAM" id="SSF81301">
    <property type="entry name" value="Nucleotidyltransferase"/>
    <property type="match status" value="1"/>
</dbReference>
<keyword evidence="2" id="KW-1277">Toxin-antitoxin system</keyword>
<dbReference type="Proteomes" id="UP000094056">
    <property type="component" value="Unassembled WGS sequence"/>
</dbReference>
<evidence type="ECO:0000259" key="10">
    <source>
        <dbReference type="Pfam" id="PF01909"/>
    </source>
</evidence>
<dbReference type="InterPro" id="IPR052038">
    <property type="entry name" value="Type-VII_TA_antitoxin"/>
</dbReference>
<keyword evidence="8" id="KW-0460">Magnesium</keyword>
<gene>
    <name evidence="11" type="ORF">SCARUB_01376</name>
</gene>
<comment type="similarity">
    <text evidence="9">Belongs to the MntA antitoxin family.</text>
</comment>
<proteinExistence type="inferred from homology"/>
<evidence type="ECO:0000256" key="4">
    <source>
        <dbReference type="ARBA" id="ARBA00022695"/>
    </source>
</evidence>
<evidence type="ECO:0000256" key="7">
    <source>
        <dbReference type="ARBA" id="ARBA00022840"/>
    </source>
</evidence>
<evidence type="ECO:0000256" key="2">
    <source>
        <dbReference type="ARBA" id="ARBA00022649"/>
    </source>
</evidence>
<dbReference type="AlphaFoldDB" id="A0A1E3XCZ9"/>
<keyword evidence="4" id="KW-0548">Nucleotidyltransferase</keyword>
<evidence type="ECO:0000256" key="8">
    <source>
        <dbReference type="ARBA" id="ARBA00022842"/>
    </source>
</evidence>
<dbReference type="Gene3D" id="3.30.460.10">
    <property type="entry name" value="Beta Polymerase, domain 2"/>
    <property type="match status" value="1"/>
</dbReference>
<evidence type="ECO:0000256" key="1">
    <source>
        <dbReference type="ARBA" id="ARBA00001946"/>
    </source>
</evidence>
<name>A0A1E3XCZ9_9BACT</name>
<protein>
    <recommendedName>
        <fullName evidence="10">Polymerase nucleotidyl transferase domain-containing protein</fullName>
    </recommendedName>
</protein>
<feature type="domain" description="Polymerase nucleotidyl transferase" evidence="10">
    <location>
        <begin position="14"/>
        <end position="55"/>
    </location>
</feature>
<keyword evidence="5" id="KW-0479">Metal-binding</keyword>
<reference evidence="11 12" key="1">
    <citation type="submission" date="2016-07" db="EMBL/GenBank/DDBJ databases">
        <title>Draft genome of Scalindua rubra, obtained from a brine-seawater interface in the Red Sea, sheds light on salt adaptation in anammox bacteria.</title>
        <authorList>
            <person name="Speth D.R."/>
            <person name="Lagkouvardos I."/>
            <person name="Wang Y."/>
            <person name="Qian P.-Y."/>
            <person name="Dutilh B.E."/>
            <person name="Jetten M.S."/>
        </authorList>
    </citation>
    <scope>NUCLEOTIDE SEQUENCE [LARGE SCALE GENOMIC DNA]</scope>
    <source>
        <strain evidence="11">BSI-1</strain>
    </source>
</reference>
<dbReference type="PANTHER" id="PTHR33571:SF14">
    <property type="entry name" value="PROTEIN ADENYLYLTRANSFERASE MJ0435-RELATED"/>
    <property type="match status" value="1"/>
</dbReference>
<dbReference type="CDD" id="cd05403">
    <property type="entry name" value="NT_KNTase_like"/>
    <property type="match status" value="1"/>
</dbReference>
<dbReference type="GO" id="GO:0005524">
    <property type="term" value="F:ATP binding"/>
    <property type="evidence" value="ECO:0007669"/>
    <property type="project" value="UniProtKB-KW"/>
</dbReference>
<keyword evidence="7" id="KW-0067">ATP-binding</keyword>
<evidence type="ECO:0000256" key="3">
    <source>
        <dbReference type="ARBA" id="ARBA00022679"/>
    </source>
</evidence>
<sequence length="58" mass="6648">MKIISQNKVKELLRKELPSLTSEYGVKRIAIFGSYAKGKQKKKSDIDILVELKKATWP</sequence>
<evidence type="ECO:0000256" key="5">
    <source>
        <dbReference type="ARBA" id="ARBA00022723"/>
    </source>
</evidence>
<evidence type="ECO:0000256" key="9">
    <source>
        <dbReference type="ARBA" id="ARBA00038276"/>
    </source>
</evidence>
<dbReference type="InterPro" id="IPR043519">
    <property type="entry name" value="NT_sf"/>
</dbReference>
<comment type="caution">
    <text evidence="11">The sequence shown here is derived from an EMBL/GenBank/DDBJ whole genome shotgun (WGS) entry which is preliminary data.</text>
</comment>
<keyword evidence="3" id="KW-0808">Transferase</keyword>
<comment type="cofactor">
    <cofactor evidence="1">
        <name>Mg(2+)</name>
        <dbReference type="ChEBI" id="CHEBI:18420"/>
    </cofactor>
</comment>